<reference evidence="2" key="1">
    <citation type="journal article" date="2008" name="J. Bacteriol.">
        <title>Genome sequence of Thermofilum pendens reveals an exceptional loss of biosynthetic pathways without genome reduction.</title>
        <authorList>
            <person name="Anderson I."/>
            <person name="Rodriguez J."/>
            <person name="Susanti D."/>
            <person name="Porat I."/>
            <person name="Reich C."/>
            <person name="Ulrich L.E."/>
            <person name="Elkins J.G."/>
            <person name="Mavromatis K."/>
            <person name="Lykidis A."/>
            <person name="Kim E."/>
            <person name="Thompson L.S."/>
            <person name="Nolan M."/>
            <person name="Land M."/>
            <person name="Copeland A."/>
            <person name="Lapidus A."/>
            <person name="Lucas S."/>
            <person name="Detter C."/>
            <person name="Zhulin I.B."/>
            <person name="Olsen G.J."/>
            <person name="Whitman W."/>
            <person name="Mukhopadhyay B."/>
            <person name="Bristow J."/>
            <person name="Kyrpides N."/>
        </authorList>
    </citation>
    <scope>NUCLEOTIDE SEQUENCE [LARGE SCALE GENOMIC DNA]</scope>
    <source>
        <strain evidence="2">DSM 2475 / Hrk 5</strain>
    </source>
</reference>
<name>A1S124_THEPD</name>
<evidence type="ECO:0000313" key="1">
    <source>
        <dbReference type="EMBL" id="ABL79154.1"/>
    </source>
</evidence>
<dbReference type="EMBL" id="CP000505">
    <property type="protein sequence ID" value="ABL79154.1"/>
    <property type="molecule type" value="Genomic_DNA"/>
</dbReference>
<evidence type="ECO:0000313" key="2">
    <source>
        <dbReference type="Proteomes" id="UP000000641"/>
    </source>
</evidence>
<keyword evidence="2" id="KW-1185">Reference proteome</keyword>
<dbReference type="STRING" id="368408.Tpen_1759"/>
<dbReference type="AlphaFoldDB" id="A1S124"/>
<sequence>MPEDEKTVEVSPVWEEALVQEFVYLIGHLNHSEQHLLEADAYLGRPAFGDLVDRLRECRKIVGQALFEIEALEARGGGGDFRTSWESVWCTLKHLATALIHTDEVIEKVLKKARSGQQDLEAAARINSQLQSLLEARKSILDSIEDLVARAKALSGSVDLSSVRCREDLCLEENDSHEGG</sequence>
<dbReference type="OrthoDB" id="46004at2157"/>
<protein>
    <submittedName>
        <fullName evidence="1">Uncharacterized protein</fullName>
    </submittedName>
</protein>
<accession>A1S124</accession>
<dbReference type="HOGENOM" id="CLU_128034_0_0_2"/>
<dbReference type="eggNOG" id="arCOG07489">
    <property type="taxonomic scope" value="Archaea"/>
</dbReference>
<gene>
    <name evidence="1" type="ordered locus">Tpen_1759</name>
</gene>
<dbReference type="EnsemblBacteria" id="ABL79154">
    <property type="protein sequence ID" value="ABL79154"/>
    <property type="gene ID" value="Tpen_1759"/>
</dbReference>
<organism evidence="1 2">
    <name type="scientific">Thermofilum pendens (strain DSM 2475 / Hrk 5)</name>
    <dbReference type="NCBI Taxonomy" id="368408"/>
    <lineage>
        <taxon>Archaea</taxon>
        <taxon>Thermoproteota</taxon>
        <taxon>Thermoprotei</taxon>
        <taxon>Thermofilales</taxon>
        <taxon>Thermofilaceae</taxon>
        <taxon>Thermofilum</taxon>
    </lineage>
</organism>
<dbReference type="RefSeq" id="WP_011753419.1">
    <property type="nucleotide sequence ID" value="NC_008698.1"/>
</dbReference>
<proteinExistence type="predicted"/>
<dbReference type="KEGG" id="tpe:Tpen_1759"/>
<dbReference type="GeneID" id="4601957"/>
<dbReference type="Proteomes" id="UP000000641">
    <property type="component" value="Chromosome"/>
</dbReference>